<proteinExistence type="predicted"/>
<gene>
    <name evidence="1" type="ORF">HHL21_10100</name>
</gene>
<comment type="caution">
    <text evidence="1">The sequence shown here is derived from an EMBL/GenBank/DDBJ whole genome shotgun (WGS) entry which is preliminary data.</text>
</comment>
<protein>
    <recommendedName>
        <fullName evidence="3">Restriction endonuclease</fullName>
    </recommendedName>
</protein>
<dbReference type="EMBL" id="JABBGG010000005">
    <property type="protein sequence ID" value="NML61423.1"/>
    <property type="molecule type" value="Genomic_DNA"/>
</dbReference>
<evidence type="ECO:0000313" key="1">
    <source>
        <dbReference type="EMBL" id="NML61423.1"/>
    </source>
</evidence>
<accession>A0A848HQ79</accession>
<evidence type="ECO:0008006" key="3">
    <source>
        <dbReference type="Google" id="ProtNLM"/>
    </source>
</evidence>
<keyword evidence="2" id="KW-1185">Reference proteome</keyword>
<dbReference type="AlphaFoldDB" id="A0A848HQ79"/>
<dbReference type="RefSeq" id="WP_169465334.1">
    <property type="nucleotide sequence ID" value="NZ_JABBGG010000005.1"/>
</dbReference>
<dbReference type="Proteomes" id="UP000583752">
    <property type="component" value="Unassembled WGS sequence"/>
</dbReference>
<evidence type="ECO:0000313" key="2">
    <source>
        <dbReference type="Proteomes" id="UP000583752"/>
    </source>
</evidence>
<reference evidence="1 2" key="1">
    <citation type="submission" date="2020-04" db="EMBL/GenBank/DDBJ databases">
        <title>Massilia sp. RP-1-19 isolated from soil.</title>
        <authorList>
            <person name="Dahal R.H."/>
        </authorList>
    </citation>
    <scope>NUCLEOTIDE SEQUENCE [LARGE SCALE GENOMIC DNA]</scope>
    <source>
        <strain evidence="1 2">RP-1-19</strain>
    </source>
</reference>
<organism evidence="1 2">
    <name type="scientific">Massilia polaris</name>
    <dbReference type="NCBI Taxonomy" id="2728846"/>
    <lineage>
        <taxon>Bacteria</taxon>
        <taxon>Pseudomonadati</taxon>
        <taxon>Pseudomonadota</taxon>
        <taxon>Betaproteobacteria</taxon>
        <taxon>Burkholderiales</taxon>
        <taxon>Oxalobacteraceae</taxon>
        <taxon>Telluria group</taxon>
        <taxon>Massilia</taxon>
    </lineage>
</organism>
<sequence>MLFTDYVRTDDKPKANREGDFAFLDRSVRPEIQRVREQLDRLFEGYPGSEKHELIARIRSRNNVNFRSATFELLIYAFLTRLGYTLRPHPQLANGSTKLPDFHVIAPDGTEFYLEAVLASSNDGSNYPADAMIATALDHLYQSNHNHFYVEVSTEGSPTTQPSGKKLLAKVLGWLDSLDPDHIASSVEENGFDSLPTLIWEHEQLKVMLRPIPIGFEQRGTATTLIGFLDGWAGIVDDWTPIRDQIKFKGGRYCDLGMPLLVAVNFGSFNLERIDEMQALFGQEEFVFNSEDLGAEPKLRRAPNGAWRGHKGPQGRRASGAWIFNDLQSHNIASRRHTIYFNPWAFHPLPDCLNQMPHARLYGEEVRWEKGVSLKDVLEL</sequence>
<name>A0A848HQ79_9BURK</name>